<proteinExistence type="predicted"/>
<evidence type="ECO:0008006" key="3">
    <source>
        <dbReference type="Google" id="ProtNLM"/>
    </source>
</evidence>
<protein>
    <recommendedName>
        <fullName evidence="3">Fimbrial-type adhesion domain-containing protein</fullName>
    </recommendedName>
</protein>
<organism evidence="1 2">
    <name type="scientific">Acinetobacter soli</name>
    <dbReference type="NCBI Taxonomy" id="487316"/>
    <lineage>
        <taxon>Bacteria</taxon>
        <taxon>Pseudomonadati</taxon>
        <taxon>Pseudomonadota</taxon>
        <taxon>Gammaproteobacteria</taxon>
        <taxon>Moraxellales</taxon>
        <taxon>Moraxellaceae</taxon>
        <taxon>Acinetobacter</taxon>
    </lineage>
</organism>
<dbReference type="SUPFAM" id="SSF49401">
    <property type="entry name" value="Bacterial adhesins"/>
    <property type="match status" value="1"/>
</dbReference>
<dbReference type="InterPro" id="IPR008966">
    <property type="entry name" value="Adhesion_dom_sf"/>
</dbReference>
<dbReference type="InterPro" id="IPR036937">
    <property type="entry name" value="Adhesion_dom_fimbrial_sf"/>
</dbReference>
<evidence type="ECO:0000313" key="2">
    <source>
        <dbReference type="Proteomes" id="UP000185674"/>
    </source>
</evidence>
<evidence type="ECO:0000313" key="1">
    <source>
        <dbReference type="EMBL" id="APV37234.1"/>
    </source>
</evidence>
<dbReference type="AlphaFoldDB" id="A0A1P8ELX7"/>
<name>A0A1P8ELX7_9GAMM</name>
<dbReference type="Gene3D" id="2.60.40.1090">
    <property type="entry name" value="Fimbrial-type adhesion domain"/>
    <property type="match status" value="1"/>
</dbReference>
<sequence length="368" mass="40363">MQMTRSGFLQLCMFILTILIGTQNSWATRCLEGSKSPTNFNINSATNTTHTTSVGNIKVTNSNQAAGTILWQSPVYTTTFTCYDDYNTNNTEKAYLYLDDLGRNLAQAFKNTNLIVGIRYNGNEYPIDSTSTSSDTRIDTGLIAINTQTNTSTAQANCTLIGKQAYNFWGQATRRCSDPRTITINYSLYIKSRGTGNNFNSSAQTYQVFQLDGDSGRNANGNFQEKISNVAVTYIDCVTSLNTQNVDLGSYYTYQDVGPILRRTPFTINVTTTGKNCAAYPFAGKFTSTQAYDTDTITPSETGMKNVVGIKVYEAGSTQPIALDSTFDFGSSNGSTLTKNFEAGVFFLAKPSTAGQFSSTLNYEVYFK</sequence>
<dbReference type="RefSeq" id="WP_076033414.1">
    <property type="nucleotide sequence ID" value="NZ_BKCR01000001.1"/>
</dbReference>
<dbReference type="STRING" id="487316.BEN76_15000"/>
<reference evidence="1 2" key="1">
    <citation type="submission" date="2016-08" db="EMBL/GenBank/DDBJ databases">
        <title>Complete genome sequence of Acinetobacter baylyi strain GFJ2.</title>
        <authorList>
            <person name="Tabata M."/>
            <person name="Kuboki S."/>
            <person name="Gibu N."/>
            <person name="Kinouchi Y."/>
            <person name="Vangnai A."/>
            <person name="Kasai D."/>
            <person name="Fukuda M."/>
        </authorList>
    </citation>
    <scope>NUCLEOTIDE SEQUENCE [LARGE SCALE GENOMIC DNA]</scope>
    <source>
        <strain evidence="1 2">GFJ2</strain>
    </source>
</reference>
<dbReference type="GO" id="GO:0007155">
    <property type="term" value="P:cell adhesion"/>
    <property type="evidence" value="ECO:0007669"/>
    <property type="project" value="InterPro"/>
</dbReference>
<accession>A0A1P8ELX7</accession>
<dbReference type="GO" id="GO:0009289">
    <property type="term" value="C:pilus"/>
    <property type="evidence" value="ECO:0007669"/>
    <property type="project" value="InterPro"/>
</dbReference>
<dbReference type="Proteomes" id="UP000185674">
    <property type="component" value="Chromosome"/>
</dbReference>
<dbReference type="KEGG" id="asol:BEN76_15000"/>
<dbReference type="EMBL" id="CP016896">
    <property type="protein sequence ID" value="APV37234.1"/>
    <property type="molecule type" value="Genomic_DNA"/>
</dbReference>
<gene>
    <name evidence="1" type="ORF">BEN76_15000</name>
</gene>